<dbReference type="EMBL" id="JH971421">
    <property type="protein sequence ID" value="EKM75029.1"/>
    <property type="molecule type" value="Genomic_DNA"/>
</dbReference>
<accession>K5VKW9</accession>
<evidence type="ECO:0000256" key="1">
    <source>
        <dbReference type="SAM" id="SignalP"/>
    </source>
</evidence>
<dbReference type="OMA" id="DAQIWSY"/>
<dbReference type="AlphaFoldDB" id="K5VKW9"/>
<feature type="signal peptide" evidence="1">
    <location>
        <begin position="1"/>
        <end position="18"/>
    </location>
</feature>
<dbReference type="PROSITE" id="PS50231">
    <property type="entry name" value="RICIN_B_LECTIN"/>
    <property type="match status" value="1"/>
</dbReference>
<sequence length="164" mass="17566">MLSSKLFSLLSFAAAAVAQGFPSGQFFIANVESELVLAAEGGVGGSSPGAFVVLAEQNASDDAQIWSYAEGRGFLTNNASHLVLEVPISYGQVNYGTRLELAEPRNEANDDLTQLWDYDGGAQHLFTLADTNACLAANSSVQYAIVDVCDSQDNYSQQWRFISV</sequence>
<dbReference type="InterPro" id="IPR000772">
    <property type="entry name" value="Ricin_B_lectin"/>
</dbReference>
<keyword evidence="4" id="KW-1185">Reference proteome</keyword>
<evidence type="ECO:0000313" key="3">
    <source>
        <dbReference type="EMBL" id="EKM75029.1"/>
    </source>
</evidence>
<dbReference type="SMART" id="SM00458">
    <property type="entry name" value="RICIN"/>
    <property type="match status" value="1"/>
</dbReference>
<feature type="chain" id="PRO_5003884803" description="Ricin B lectin domain-containing protein" evidence="1">
    <location>
        <begin position="19"/>
        <end position="164"/>
    </location>
</feature>
<dbReference type="HOGENOM" id="CLU_138032_0_0_1"/>
<gene>
    <name evidence="3" type="ORF">AGABI1DRAFT_116602</name>
</gene>
<dbReference type="Proteomes" id="UP000008493">
    <property type="component" value="Unassembled WGS sequence"/>
</dbReference>
<dbReference type="InParanoid" id="K5VKW9"/>
<evidence type="ECO:0000259" key="2">
    <source>
        <dbReference type="SMART" id="SM00458"/>
    </source>
</evidence>
<proteinExistence type="predicted"/>
<dbReference type="OrthoDB" id="2499440at2759"/>
<evidence type="ECO:0000313" key="4">
    <source>
        <dbReference type="Proteomes" id="UP000008493"/>
    </source>
</evidence>
<dbReference type="InterPro" id="IPR035992">
    <property type="entry name" value="Ricin_B-like_lectins"/>
</dbReference>
<organism evidence="3 4">
    <name type="scientific">Agaricus bisporus var. burnettii (strain JB137-S8 / ATCC MYA-4627 / FGSC 10392)</name>
    <name type="common">White button mushroom</name>
    <dbReference type="NCBI Taxonomy" id="597362"/>
    <lineage>
        <taxon>Eukaryota</taxon>
        <taxon>Fungi</taxon>
        <taxon>Dikarya</taxon>
        <taxon>Basidiomycota</taxon>
        <taxon>Agaricomycotina</taxon>
        <taxon>Agaricomycetes</taxon>
        <taxon>Agaricomycetidae</taxon>
        <taxon>Agaricales</taxon>
        <taxon>Agaricineae</taxon>
        <taxon>Agaricaceae</taxon>
        <taxon>Agaricus</taxon>
    </lineage>
</organism>
<dbReference type="SUPFAM" id="SSF50370">
    <property type="entry name" value="Ricin B-like lectins"/>
    <property type="match status" value="1"/>
</dbReference>
<dbReference type="RefSeq" id="XP_007334338.1">
    <property type="nucleotide sequence ID" value="XM_007334276.1"/>
</dbReference>
<reference evidence="4" key="1">
    <citation type="journal article" date="2012" name="Proc. Natl. Acad. Sci. U.S.A.">
        <title>Genome sequence of the button mushroom Agaricus bisporus reveals mechanisms governing adaptation to a humic-rich ecological niche.</title>
        <authorList>
            <person name="Morin E."/>
            <person name="Kohler A."/>
            <person name="Baker A.R."/>
            <person name="Foulongne-Oriol M."/>
            <person name="Lombard V."/>
            <person name="Nagy L.G."/>
            <person name="Ohm R.A."/>
            <person name="Patyshakuliyeva A."/>
            <person name="Brun A."/>
            <person name="Aerts A.L."/>
            <person name="Bailey A.M."/>
            <person name="Billette C."/>
            <person name="Coutinho P.M."/>
            <person name="Deakin G."/>
            <person name="Doddapaneni H."/>
            <person name="Floudas D."/>
            <person name="Grimwood J."/>
            <person name="Hilden K."/>
            <person name="Kuees U."/>
            <person name="LaButti K.M."/>
            <person name="Lapidus A."/>
            <person name="Lindquist E.A."/>
            <person name="Lucas S.M."/>
            <person name="Murat C."/>
            <person name="Riley R.W."/>
            <person name="Salamov A.A."/>
            <person name="Schmutz J."/>
            <person name="Subramanian V."/>
            <person name="Woesten H.A.B."/>
            <person name="Xu J."/>
            <person name="Eastwood D.C."/>
            <person name="Foster G.D."/>
            <person name="Sonnenberg A.S."/>
            <person name="Cullen D."/>
            <person name="de Vries R.P."/>
            <person name="Lundell T."/>
            <person name="Hibbett D.S."/>
            <person name="Henrissat B."/>
            <person name="Burton K.S."/>
            <person name="Kerrigan R.W."/>
            <person name="Challen M.P."/>
            <person name="Grigoriev I.V."/>
            <person name="Martin F."/>
        </authorList>
    </citation>
    <scope>NUCLEOTIDE SEQUENCE [LARGE SCALE GENOMIC DNA]</scope>
    <source>
        <strain evidence="4">JB137-S8 / ATCC MYA-4627 / FGSC 10392</strain>
    </source>
</reference>
<keyword evidence="1" id="KW-0732">Signal</keyword>
<dbReference type="GeneID" id="18825168"/>
<feature type="domain" description="Ricin B lectin" evidence="2">
    <location>
        <begin position="23"/>
        <end position="162"/>
    </location>
</feature>
<protein>
    <recommendedName>
        <fullName evidence="2">Ricin B lectin domain-containing protein</fullName>
    </recommendedName>
</protein>
<name>K5VKW9_AGABU</name>
<dbReference type="Gene3D" id="2.80.10.50">
    <property type="match status" value="1"/>
</dbReference>
<dbReference type="KEGG" id="abp:AGABI1DRAFT116602"/>